<dbReference type="InterPro" id="IPR015422">
    <property type="entry name" value="PyrdxlP-dep_Trfase_small"/>
</dbReference>
<dbReference type="SUPFAM" id="SSF53383">
    <property type="entry name" value="PLP-dependent transferases"/>
    <property type="match status" value="1"/>
</dbReference>
<dbReference type="AlphaFoldDB" id="A3MSY4"/>
<dbReference type="Gene3D" id="3.90.1150.10">
    <property type="entry name" value="Aspartate Aminotransferase, domain 1"/>
    <property type="match status" value="1"/>
</dbReference>
<dbReference type="GO" id="GO:0003962">
    <property type="term" value="F:cystathionine gamma-synthase activity"/>
    <property type="evidence" value="ECO:0007669"/>
    <property type="project" value="UniProtKB-EC"/>
</dbReference>
<dbReference type="CDD" id="cd00614">
    <property type="entry name" value="CGS_like"/>
    <property type="match status" value="1"/>
</dbReference>
<dbReference type="PANTHER" id="PTHR11808:SF15">
    <property type="entry name" value="CYSTATHIONINE GAMMA-LYASE"/>
    <property type="match status" value="1"/>
</dbReference>
<evidence type="ECO:0000256" key="1">
    <source>
        <dbReference type="ARBA" id="ARBA00001933"/>
    </source>
</evidence>
<protein>
    <submittedName>
        <fullName evidence="4">Cystathionine gamma-synthase</fullName>
        <ecNumber evidence="4">2.5.1.48</ecNumber>
    </submittedName>
</protein>
<dbReference type="GO" id="GO:0019343">
    <property type="term" value="P:cysteine biosynthetic process via cystathionine"/>
    <property type="evidence" value="ECO:0007669"/>
    <property type="project" value="TreeGrafter"/>
</dbReference>
<dbReference type="eggNOG" id="arCOG00060">
    <property type="taxonomic scope" value="Archaea"/>
</dbReference>
<proteinExistence type="inferred from homology"/>
<dbReference type="NCBIfam" id="NF006347">
    <property type="entry name" value="PRK08574.1"/>
    <property type="match status" value="1"/>
</dbReference>
<dbReference type="STRING" id="410359.Pcal_0316"/>
<dbReference type="InterPro" id="IPR015424">
    <property type="entry name" value="PyrdxlP-dep_Trfase"/>
</dbReference>
<name>A3MSY4_PYRCJ</name>
<keyword evidence="4" id="KW-0808">Transferase</keyword>
<dbReference type="Proteomes" id="UP000001431">
    <property type="component" value="Chromosome"/>
</dbReference>
<dbReference type="EC" id="2.5.1.48" evidence="4"/>
<evidence type="ECO:0000313" key="4">
    <source>
        <dbReference type="EMBL" id="ABO07751.1"/>
    </source>
</evidence>
<comment type="cofactor">
    <cofactor evidence="1">
        <name>pyridoxal 5'-phosphate</name>
        <dbReference type="ChEBI" id="CHEBI:597326"/>
    </cofactor>
</comment>
<evidence type="ECO:0000256" key="3">
    <source>
        <dbReference type="ARBA" id="ARBA00022898"/>
    </source>
</evidence>
<dbReference type="PANTHER" id="PTHR11808">
    <property type="entry name" value="TRANS-SULFURATION ENZYME FAMILY MEMBER"/>
    <property type="match status" value="1"/>
</dbReference>
<dbReference type="PIRSF" id="PIRSF001434">
    <property type="entry name" value="CGS"/>
    <property type="match status" value="1"/>
</dbReference>
<evidence type="ECO:0000256" key="2">
    <source>
        <dbReference type="ARBA" id="ARBA00009077"/>
    </source>
</evidence>
<dbReference type="FunFam" id="3.40.640.10:FF:000046">
    <property type="entry name" value="Cystathionine gamma-lyase"/>
    <property type="match status" value="1"/>
</dbReference>
<dbReference type="KEGG" id="pcl:Pcal_0316"/>
<keyword evidence="5" id="KW-1185">Reference proteome</keyword>
<organism evidence="4 5">
    <name type="scientific">Pyrobaculum calidifontis (strain DSM 21063 / JCM 11548 / VA1)</name>
    <dbReference type="NCBI Taxonomy" id="410359"/>
    <lineage>
        <taxon>Archaea</taxon>
        <taxon>Thermoproteota</taxon>
        <taxon>Thermoprotei</taxon>
        <taxon>Thermoproteales</taxon>
        <taxon>Thermoproteaceae</taxon>
        <taxon>Pyrobaculum</taxon>
    </lineage>
</organism>
<dbReference type="EMBL" id="CP000561">
    <property type="protein sequence ID" value="ABO07751.1"/>
    <property type="molecule type" value="Genomic_DNA"/>
</dbReference>
<dbReference type="GO" id="GO:0019346">
    <property type="term" value="P:transsulfuration"/>
    <property type="evidence" value="ECO:0007669"/>
    <property type="project" value="InterPro"/>
</dbReference>
<dbReference type="InterPro" id="IPR000277">
    <property type="entry name" value="Cys/Met-Metab_PyrdxlP-dep_enz"/>
</dbReference>
<evidence type="ECO:0000313" key="5">
    <source>
        <dbReference type="Proteomes" id="UP000001431"/>
    </source>
</evidence>
<dbReference type="GO" id="GO:0030170">
    <property type="term" value="F:pyridoxal phosphate binding"/>
    <property type="evidence" value="ECO:0007669"/>
    <property type="project" value="InterPro"/>
</dbReference>
<accession>A3MSY4</accession>
<dbReference type="GO" id="GO:0005737">
    <property type="term" value="C:cytoplasm"/>
    <property type="evidence" value="ECO:0007669"/>
    <property type="project" value="TreeGrafter"/>
</dbReference>
<dbReference type="Pfam" id="PF01053">
    <property type="entry name" value="Cys_Met_Meta_PP"/>
    <property type="match status" value="1"/>
</dbReference>
<gene>
    <name evidence="4" type="ordered locus">Pcal_0316</name>
</gene>
<dbReference type="GO" id="GO:0004123">
    <property type="term" value="F:cystathionine gamma-lyase activity"/>
    <property type="evidence" value="ECO:0007669"/>
    <property type="project" value="TreeGrafter"/>
</dbReference>
<dbReference type="InterPro" id="IPR015421">
    <property type="entry name" value="PyrdxlP-dep_Trfase_major"/>
</dbReference>
<reference evidence="4" key="1">
    <citation type="submission" date="2007-02" db="EMBL/GenBank/DDBJ databases">
        <title>Complete sequence of Pyrobaculum calidifontis JCM 11548.</title>
        <authorList>
            <consortium name="US DOE Joint Genome Institute"/>
            <person name="Copeland A."/>
            <person name="Lucas S."/>
            <person name="Lapidus A."/>
            <person name="Barry K."/>
            <person name="Glavina del Rio T."/>
            <person name="Dalin E."/>
            <person name="Tice H."/>
            <person name="Pitluck S."/>
            <person name="Chain P."/>
            <person name="Malfatti S."/>
            <person name="Shin M."/>
            <person name="Vergez L."/>
            <person name="Schmutz J."/>
            <person name="Larimer F."/>
            <person name="Land M."/>
            <person name="Hauser L."/>
            <person name="Kyrpides N."/>
            <person name="Mikhailova N."/>
            <person name="Cozen A.E."/>
            <person name="Fitz-Gibbon S.T."/>
            <person name="House C.H."/>
            <person name="Saltikov C."/>
            <person name="Lowe T.M."/>
            <person name="Richardson P."/>
        </authorList>
    </citation>
    <scope>NUCLEOTIDE SEQUENCE [LARGE SCALE GENOMIC DNA]</scope>
    <source>
        <strain evidence="4">JCM 11548</strain>
    </source>
</reference>
<sequence>MYLFVMFFILLIERTKDLYMLVELVLMRRGSIVVRGYKHLDPYGAIQPPIYLAALFRMEGEAQRSDRGLDLKYSREDNPTLRPFEEVVAKLESGVDALAFNSGMAAISAVFMARLAGGDVVYVPMEAYGATLRLLDSLGKFGVKVVRGFPDTEPFIEGIKAARPRLVFFETISNPTLRVLDLPEVVKAAKDLGAEVVVDNTFATPLLITPLEHGADLVVHSVTKYLAGHNDVVGGVVVAKSREQVEELWLWRAMLGGIMQPWEAYLAFRGVKTLVVRFERQCRSAMAIAEYLADHSKVSEVLYPGLPTSPYYHVARRLFGDKFGAVVSFRVKGGRDAVLKFFKSLRLITPGPSLGGVESIATYPIASAASPIPDEDKRRLGITEDLVRLSVGLEDPEDLIEDLDQALRST</sequence>
<comment type="similarity">
    <text evidence="2">Belongs to the trans-sulfuration enzymes family.</text>
</comment>
<keyword evidence="3" id="KW-0663">Pyridoxal phosphate</keyword>
<dbReference type="HOGENOM" id="CLU_018986_2_0_2"/>
<dbReference type="Gene3D" id="3.40.640.10">
    <property type="entry name" value="Type I PLP-dependent aspartate aminotransferase-like (Major domain)"/>
    <property type="match status" value="1"/>
</dbReference>